<dbReference type="InterPro" id="IPR043128">
    <property type="entry name" value="Rev_trsase/Diguanyl_cyclase"/>
</dbReference>
<dbReference type="SUPFAM" id="SSF55073">
    <property type="entry name" value="Nucleotide cyclase"/>
    <property type="match status" value="1"/>
</dbReference>
<organism evidence="3 4">
    <name type="scientific">Rhizobium quercicola</name>
    <dbReference type="NCBI Taxonomy" id="2901226"/>
    <lineage>
        <taxon>Bacteria</taxon>
        <taxon>Pseudomonadati</taxon>
        <taxon>Pseudomonadota</taxon>
        <taxon>Alphaproteobacteria</taxon>
        <taxon>Hyphomicrobiales</taxon>
        <taxon>Rhizobiaceae</taxon>
        <taxon>Rhizobium/Agrobacterium group</taxon>
        <taxon>Rhizobium</taxon>
    </lineage>
</organism>
<gene>
    <name evidence="3" type="ORF">LRX75_18195</name>
</gene>
<dbReference type="PANTHER" id="PTHR44757:SF2">
    <property type="entry name" value="BIOFILM ARCHITECTURE MAINTENANCE PROTEIN MBAA"/>
    <property type="match status" value="1"/>
</dbReference>
<dbReference type="EMBL" id="JAJOZR010000012">
    <property type="protein sequence ID" value="MCD7110969.1"/>
    <property type="molecule type" value="Genomic_DNA"/>
</dbReference>
<dbReference type="EC" id="2.7.7.65" evidence="3"/>
<protein>
    <submittedName>
        <fullName evidence="3">Diguanylate cyclase</fullName>
        <ecNumber evidence="3">2.7.7.65</ecNumber>
    </submittedName>
</protein>
<reference evidence="3" key="1">
    <citation type="submission" date="2021-12" db="EMBL/GenBank/DDBJ databases">
        <authorList>
            <person name="Li Y."/>
        </authorList>
    </citation>
    <scope>NUCLEOTIDE SEQUENCE</scope>
    <source>
        <strain evidence="3">DKSPLA3</strain>
    </source>
</reference>
<feature type="transmembrane region" description="Helical" evidence="1">
    <location>
        <begin position="20"/>
        <end position="42"/>
    </location>
</feature>
<dbReference type="InterPro" id="IPR000160">
    <property type="entry name" value="GGDEF_dom"/>
</dbReference>
<evidence type="ECO:0000313" key="3">
    <source>
        <dbReference type="EMBL" id="MCD7110969.1"/>
    </source>
</evidence>
<dbReference type="NCBIfam" id="TIGR00254">
    <property type="entry name" value="GGDEF"/>
    <property type="match status" value="1"/>
</dbReference>
<evidence type="ECO:0000259" key="2">
    <source>
        <dbReference type="PROSITE" id="PS50887"/>
    </source>
</evidence>
<proteinExistence type="predicted"/>
<dbReference type="Proteomes" id="UP001139089">
    <property type="component" value="Unassembled WGS sequence"/>
</dbReference>
<dbReference type="Pfam" id="PF00990">
    <property type="entry name" value="GGDEF"/>
    <property type="match status" value="1"/>
</dbReference>
<dbReference type="RefSeq" id="WP_231816090.1">
    <property type="nucleotide sequence ID" value="NZ_JAJOZR010000012.1"/>
</dbReference>
<keyword evidence="1" id="KW-0812">Transmembrane</keyword>
<comment type="caution">
    <text evidence="3">The sequence shown here is derived from an EMBL/GenBank/DDBJ whole genome shotgun (WGS) entry which is preliminary data.</text>
</comment>
<dbReference type="CDD" id="cd01949">
    <property type="entry name" value="GGDEF"/>
    <property type="match status" value="1"/>
</dbReference>
<feature type="domain" description="GGDEF" evidence="2">
    <location>
        <begin position="449"/>
        <end position="587"/>
    </location>
</feature>
<evidence type="ECO:0000256" key="1">
    <source>
        <dbReference type="SAM" id="Phobius"/>
    </source>
</evidence>
<dbReference type="GO" id="GO:0052621">
    <property type="term" value="F:diguanylate cyclase activity"/>
    <property type="evidence" value="ECO:0007669"/>
    <property type="project" value="UniProtKB-EC"/>
</dbReference>
<keyword evidence="1" id="KW-0472">Membrane</keyword>
<dbReference type="Gene3D" id="3.30.70.270">
    <property type="match status" value="1"/>
</dbReference>
<keyword evidence="3" id="KW-0808">Transferase</keyword>
<name>A0A9X1NW41_9HYPH</name>
<feature type="transmembrane region" description="Helical" evidence="1">
    <location>
        <begin position="317"/>
        <end position="338"/>
    </location>
</feature>
<sequence>MNQGRRGARSLYCRWRSASLVVGAALIGMAVWIVAPSVKAYVDAESNLISVQEYEAMLIASRALSAERGPSNVLMSVEVGSDPAAAIRLQESRRATDTALAAMDGTTNLPLPPGLLRSLRDDLDLARRRIDVIARMPQAERSLDMLTDAITDMFAIVDEIQPTVALAAETLEKDNPALAGSVFTALIVTDLREQAGRLGSHIVPSVSRSLPMPPAAVDRVNRTQGHIDKLMQMLGLRLDMSRGNLRALMGEVRRLFIGRGVRLMEKLTLEGRAGGHYSIAPAGLTGLYVPTLVPLEELRKATIAQMLADIVRSRDIAFVWLVGIAAATVLLLTLLVAVMRRLFFSVLRPLLTAHEMIVGLAEEKPTERNGVTADTREINDLFDAIGRLEGQLAERRDLTERLRFQAETDPLTGLLNRARFLGLGDLRVAAVSHTTPADAIPAQDSAEGQPVGVLYIDLDGFKAVNDTFGHFAGDQLLREIASRLSNAVGPESLLARLGGDEFAICTLGLDMAGLEAFATHILLQFNKPIDIGGIQARVGASIGLALMADGKGRDAGGASFSLLCCNADIALYEAKRSGRNTYRIFGAATEKPACELRMLASG</sequence>
<accession>A0A9X1NW41</accession>
<dbReference type="PANTHER" id="PTHR44757">
    <property type="entry name" value="DIGUANYLATE CYCLASE DGCP"/>
    <property type="match status" value="1"/>
</dbReference>
<evidence type="ECO:0000313" key="4">
    <source>
        <dbReference type="Proteomes" id="UP001139089"/>
    </source>
</evidence>
<keyword evidence="4" id="KW-1185">Reference proteome</keyword>
<dbReference type="InterPro" id="IPR029787">
    <property type="entry name" value="Nucleotide_cyclase"/>
</dbReference>
<dbReference type="SMART" id="SM00267">
    <property type="entry name" value="GGDEF"/>
    <property type="match status" value="1"/>
</dbReference>
<dbReference type="AlphaFoldDB" id="A0A9X1NW41"/>
<keyword evidence="3" id="KW-0548">Nucleotidyltransferase</keyword>
<dbReference type="InterPro" id="IPR052155">
    <property type="entry name" value="Biofilm_reg_signaling"/>
</dbReference>
<dbReference type="PROSITE" id="PS50887">
    <property type="entry name" value="GGDEF"/>
    <property type="match status" value="1"/>
</dbReference>
<keyword evidence="1" id="KW-1133">Transmembrane helix</keyword>